<comment type="subunit">
    <text evidence="2">Homohexamer.</text>
</comment>
<name>A0A562R9R8_9BACT</name>
<dbReference type="CDD" id="cd05305">
    <property type="entry name" value="L-AlaDH"/>
    <property type="match status" value="1"/>
</dbReference>
<feature type="domain" description="Alanine dehydrogenase/pyridine nucleotide transhydrogenase NAD(H)-binding" evidence="13">
    <location>
        <begin position="149"/>
        <end position="297"/>
    </location>
</feature>
<dbReference type="PANTHER" id="PTHR42795:SF1">
    <property type="entry name" value="ALANINE DEHYDROGENASE"/>
    <property type="match status" value="1"/>
</dbReference>
<dbReference type="Pfam" id="PF05222">
    <property type="entry name" value="AlaDh_PNT_N"/>
    <property type="match status" value="1"/>
</dbReference>
<keyword evidence="6 9" id="KW-0520">NAD</keyword>
<dbReference type="InterPro" id="IPR007886">
    <property type="entry name" value="AlaDH/PNT_N"/>
</dbReference>
<feature type="binding site" evidence="12">
    <location>
        <begin position="298"/>
        <end position="301"/>
    </location>
    <ligand>
        <name>NAD(+)</name>
        <dbReference type="ChEBI" id="CHEBI:57540"/>
    </ligand>
</feature>
<dbReference type="GO" id="GO:0042853">
    <property type="term" value="P:L-alanine catabolic process"/>
    <property type="evidence" value="ECO:0007669"/>
    <property type="project" value="InterPro"/>
</dbReference>
<feature type="binding site" evidence="12">
    <location>
        <position position="134"/>
    </location>
    <ligand>
        <name>NAD(+)</name>
        <dbReference type="ChEBI" id="CHEBI:57540"/>
    </ligand>
</feature>
<evidence type="ECO:0000313" key="15">
    <source>
        <dbReference type="EMBL" id="TWI65775.1"/>
    </source>
</evidence>
<accession>A0A562R9R8</accession>
<evidence type="ECO:0000256" key="2">
    <source>
        <dbReference type="ARBA" id="ARBA00011643"/>
    </source>
</evidence>
<evidence type="ECO:0000256" key="9">
    <source>
        <dbReference type="PIRNR" id="PIRNR000183"/>
    </source>
</evidence>
<comment type="caution">
    <text evidence="15">The sequence shown here is derived from an EMBL/GenBank/DDBJ whole genome shotgun (WGS) entry which is preliminary data.</text>
</comment>
<dbReference type="GO" id="GO:0005886">
    <property type="term" value="C:plasma membrane"/>
    <property type="evidence" value="ECO:0007669"/>
    <property type="project" value="TreeGrafter"/>
</dbReference>
<dbReference type="PROSITE" id="PS00837">
    <property type="entry name" value="ALADH_PNT_2"/>
    <property type="match status" value="1"/>
</dbReference>
<dbReference type="Pfam" id="PF01262">
    <property type="entry name" value="AlaDh_PNT_C"/>
    <property type="match status" value="1"/>
</dbReference>
<comment type="similarity">
    <text evidence="1 9">Belongs to the AlaDH/PNT family.</text>
</comment>
<comment type="catalytic activity">
    <reaction evidence="7">
        <text>L-alanine + NAD(+) + H2O = pyruvate + NH4(+) + NADH + H(+)</text>
        <dbReference type="Rhea" id="RHEA:18405"/>
        <dbReference type="ChEBI" id="CHEBI:15361"/>
        <dbReference type="ChEBI" id="CHEBI:15377"/>
        <dbReference type="ChEBI" id="CHEBI:15378"/>
        <dbReference type="ChEBI" id="CHEBI:28938"/>
        <dbReference type="ChEBI" id="CHEBI:57540"/>
        <dbReference type="ChEBI" id="CHEBI:57945"/>
        <dbReference type="ChEBI" id="CHEBI:57972"/>
        <dbReference type="EC" id="1.4.1.1"/>
    </reaction>
    <physiologicalReaction direction="left-to-right" evidence="7">
        <dbReference type="Rhea" id="RHEA:18406"/>
    </physiologicalReaction>
</comment>
<organism evidence="15 16">
    <name type="scientific">Desulfobotulus alkaliphilus</name>
    <dbReference type="NCBI Taxonomy" id="622671"/>
    <lineage>
        <taxon>Bacteria</taxon>
        <taxon>Pseudomonadati</taxon>
        <taxon>Thermodesulfobacteriota</taxon>
        <taxon>Desulfobacteria</taxon>
        <taxon>Desulfobacterales</taxon>
        <taxon>Desulfobacteraceae</taxon>
        <taxon>Desulfobotulus</taxon>
    </lineage>
</organism>
<dbReference type="PIRSF" id="PIRSF000183">
    <property type="entry name" value="Alanine_dh"/>
    <property type="match status" value="1"/>
</dbReference>
<evidence type="ECO:0000256" key="12">
    <source>
        <dbReference type="PIRSR" id="PIRSR000183-3"/>
    </source>
</evidence>
<dbReference type="GO" id="GO:0000166">
    <property type="term" value="F:nucleotide binding"/>
    <property type="evidence" value="ECO:0007669"/>
    <property type="project" value="UniProtKB-KW"/>
</dbReference>
<feature type="binding site" evidence="12">
    <location>
        <position position="279"/>
    </location>
    <ligand>
        <name>NAD(+)</name>
        <dbReference type="ChEBI" id="CHEBI:57540"/>
    </ligand>
</feature>
<dbReference type="NCBIfam" id="TIGR00518">
    <property type="entry name" value="alaDH"/>
    <property type="match status" value="1"/>
</dbReference>
<dbReference type="EC" id="1.4.1.1" evidence="3 9"/>
<dbReference type="AlphaFoldDB" id="A0A562R9R8"/>
<keyword evidence="16" id="KW-1185">Reference proteome</keyword>
<evidence type="ECO:0000313" key="16">
    <source>
        <dbReference type="Proteomes" id="UP000318307"/>
    </source>
</evidence>
<comment type="pathway">
    <text evidence="8">Organosulfur degradation; alkanesulfonate degradation.</text>
</comment>
<evidence type="ECO:0000259" key="13">
    <source>
        <dbReference type="SMART" id="SM01002"/>
    </source>
</evidence>
<evidence type="ECO:0000256" key="11">
    <source>
        <dbReference type="PIRSR" id="PIRSR000183-2"/>
    </source>
</evidence>
<evidence type="ECO:0000256" key="3">
    <source>
        <dbReference type="ARBA" id="ARBA00012897"/>
    </source>
</evidence>
<evidence type="ECO:0000259" key="14">
    <source>
        <dbReference type="SMART" id="SM01003"/>
    </source>
</evidence>
<evidence type="ECO:0000256" key="5">
    <source>
        <dbReference type="ARBA" id="ARBA00023002"/>
    </source>
</evidence>
<feature type="binding site" evidence="12">
    <location>
        <position position="203"/>
    </location>
    <ligand>
        <name>NAD(+)</name>
        <dbReference type="ChEBI" id="CHEBI:57540"/>
    </ligand>
</feature>
<evidence type="ECO:0000256" key="10">
    <source>
        <dbReference type="PIRSR" id="PIRSR000183-1"/>
    </source>
</evidence>
<dbReference type="SUPFAM" id="SSF52283">
    <property type="entry name" value="Formate/glycerate dehydrogenase catalytic domain-like"/>
    <property type="match status" value="1"/>
</dbReference>
<dbReference type="Proteomes" id="UP000318307">
    <property type="component" value="Unassembled WGS sequence"/>
</dbReference>
<dbReference type="InterPro" id="IPR008141">
    <property type="entry name" value="Ala_DH"/>
</dbReference>
<dbReference type="InterPro" id="IPR036291">
    <property type="entry name" value="NAD(P)-bd_dom_sf"/>
</dbReference>
<keyword evidence="4 12" id="KW-0547">Nucleotide-binding</keyword>
<dbReference type="SUPFAM" id="SSF51735">
    <property type="entry name" value="NAD(P)-binding Rossmann-fold domains"/>
    <property type="match status" value="1"/>
</dbReference>
<protein>
    <recommendedName>
        <fullName evidence="3 9">Alanine dehydrogenase</fullName>
        <ecNumber evidence="3 9">1.4.1.1</ecNumber>
    </recommendedName>
</protein>
<dbReference type="RefSeq" id="WP_144686503.1">
    <property type="nucleotide sequence ID" value="NZ_VLLC01000034.1"/>
</dbReference>
<sequence>MIVGILKEIKHQENRVAMTPAGAEILCASGHRVLVEKGAGIASGFEDQAYAEAGADLIENPADIYAAAEMIMHVKEPQPSEYDLIREDQIVFTYFHFAAYEELTNAFIKTRGIALAYETIEDTYGRLPLLTPMSEVAGRMAVQEAARYLERSHGGRGILLGGVTGVSPATVLILGGGIVGTNAALMACGLGAKVDLLDTSLDRLRYLSSIMPKNCTPLMGSPAMIREKICEADAVICAILVPGAKAPKLITREMLGSMKPGSIIVDVAIDQGGCAETSRPTTHEDPVYEVDGILHYCVANMPGAVPMTSTMALTNATLPYVLAIANSGLLEAVREYPEMQKGLNIVRGHVTCKGVAEAFDLDYTPVEKSFYE</sequence>
<evidence type="ECO:0000256" key="1">
    <source>
        <dbReference type="ARBA" id="ARBA00005689"/>
    </source>
</evidence>
<dbReference type="PANTHER" id="PTHR42795">
    <property type="entry name" value="ALANINE DEHYDROGENASE"/>
    <property type="match status" value="1"/>
</dbReference>
<dbReference type="EMBL" id="VLLC01000034">
    <property type="protein sequence ID" value="TWI65775.1"/>
    <property type="molecule type" value="Genomic_DNA"/>
</dbReference>
<evidence type="ECO:0000256" key="7">
    <source>
        <dbReference type="ARBA" id="ARBA00050811"/>
    </source>
</evidence>
<feature type="active site" description="Proton donor/acceptor" evidence="10">
    <location>
        <position position="270"/>
    </location>
</feature>
<dbReference type="GO" id="GO:0000286">
    <property type="term" value="F:alanine dehydrogenase activity"/>
    <property type="evidence" value="ECO:0007669"/>
    <property type="project" value="UniProtKB-UniRule"/>
</dbReference>
<keyword evidence="5 9" id="KW-0560">Oxidoreductase</keyword>
<feature type="domain" description="Alanine dehydrogenase/pyridine nucleotide transhydrogenase N-terminal" evidence="14">
    <location>
        <begin position="4"/>
        <end position="137"/>
    </location>
</feature>
<dbReference type="SMART" id="SM01003">
    <property type="entry name" value="AlaDh_PNT_N"/>
    <property type="match status" value="1"/>
</dbReference>
<gene>
    <name evidence="15" type="ORF">LZ24_03007</name>
</gene>
<evidence type="ECO:0000256" key="6">
    <source>
        <dbReference type="ARBA" id="ARBA00023027"/>
    </source>
</evidence>
<dbReference type="InterPro" id="IPR007698">
    <property type="entry name" value="AlaDH/PNT_NAD(H)-bd"/>
</dbReference>
<reference evidence="15 16" key="1">
    <citation type="submission" date="2019-07" db="EMBL/GenBank/DDBJ databases">
        <title>Genome sequencing of 100 strains of the haloalkaliphilic chemolithoautotrophic sulfur-oxidizing bacterium Thioalkalivibrio.</title>
        <authorList>
            <person name="Muyzer G."/>
        </authorList>
    </citation>
    <scope>NUCLEOTIDE SEQUENCE [LARGE SCALE GENOMIC DNA]</scope>
    <source>
        <strain evidence="15 16">ASO4-4</strain>
    </source>
</reference>
<dbReference type="Gene3D" id="3.40.50.720">
    <property type="entry name" value="NAD(P)-binding Rossmann-like Domain"/>
    <property type="match status" value="2"/>
</dbReference>
<feature type="binding site" evidence="12">
    <location>
        <position position="198"/>
    </location>
    <ligand>
        <name>NAD(+)</name>
        <dbReference type="ChEBI" id="CHEBI:57540"/>
    </ligand>
</feature>
<dbReference type="FunFam" id="3.40.50.720:FF:000049">
    <property type="entry name" value="Alanine dehydrogenase"/>
    <property type="match status" value="1"/>
</dbReference>
<feature type="binding site" evidence="12">
    <location>
        <begin position="239"/>
        <end position="240"/>
    </location>
    <ligand>
        <name>NAD(+)</name>
        <dbReference type="ChEBI" id="CHEBI:57540"/>
    </ligand>
</feature>
<feature type="binding site" evidence="11">
    <location>
        <position position="15"/>
    </location>
    <ligand>
        <name>substrate</name>
    </ligand>
</feature>
<feature type="binding site" evidence="11">
    <location>
        <position position="75"/>
    </location>
    <ligand>
        <name>substrate</name>
    </ligand>
</feature>
<proteinExistence type="inferred from homology"/>
<evidence type="ECO:0000256" key="8">
    <source>
        <dbReference type="ARBA" id="ARBA00060602"/>
    </source>
</evidence>
<feature type="active site" description="Proton donor/acceptor" evidence="10">
    <location>
        <position position="96"/>
    </location>
</feature>
<dbReference type="SMART" id="SM01002">
    <property type="entry name" value="AlaDh_PNT_C"/>
    <property type="match status" value="1"/>
</dbReference>
<dbReference type="InterPro" id="IPR008143">
    <property type="entry name" value="Ala_DH/PNT_CS2"/>
</dbReference>
<dbReference type="OrthoDB" id="9804592at2"/>
<evidence type="ECO:0000256" key="4">
    <source>
        <dbReference type="ARBA" id="ARBA00022741"/>
    </source>
</evidence>
<feature type="binding site" evidence="12">
    <location>
        <begin position="267"/>
        <end position="270"/>
    </location>
    <ligand>
        <name>NAD(+)</name>
        <dbReference type="ChEBI" id="CHEBI:57540"/>
    </ligand>
</feature>